<reference evidence="1 2" key="1">
    <citation type="submission" date="2017-08" db="EMBL/GenBank/DDBJ databases">
        <title>Genomic and metabolic characterisation of spoilage-associated Pseudomonas species.</title>
        <authorList>
            <person name="Stanborough T."/>
            <person name="Fegan N."/>
            <person name="Powell S.M."/>
            <person name="Singh T."/>
            <person name="Tamplin M.L."/>
            <person name="Chandry P.S."/>
        </authorList>
    </citation>
    <scope>NUCLEOTIDE SEQUENCE [LARGE SCALE GENOMIC DNA]</scope>
    <source>
        <strain evidence="1 2">F1801</strain>
    </source>
</reference>
<dbReference type="AlphaFoldDB" id="A0A267AQ23"/>
<dbReference type="RefSeq" id="WP_095035621.1">
    <property type="nucleotide sequence ID" value="NZ_NQKQ01000003.1"/>
</dbReference>
<dbReference type="InterPro" id="IPR037175">
    <property type="entry name" value="KFase_sf"/>
</dbReference>
<dbReference type="SUPFAM" id="SSF102198">
    <property type="entry name" value="Putative cyclase"/>
    <property type="match status" value="1"/>
</dbReference>
<dbReference type="GO" id="GO:0004061">
    <property type="term" value="F:arylformamidase activity"/>
    <property type="evidence" value="ECO:0007669"/>
    <property type="project" value="InterPro"/>
</dbReference>
<dbReference type="InterPro" id="IPR007325">
    <property type="entry name" value="KFase/CYL"/>
</dbReference>
<accession>A0A267AQ23</accession>
<dbReference type="PANTHER" id="PTHR31118:SF12">
    <property type="entry name" value="CYCLASE-LIKE PROTEIN 2"/>
    <property type="match status" value="1"/>
</dbReference>
<evidence type="ECO:0000313" key="2">
    <source>
        <dbReference type="Proteomes" id="UP000215861"/>
    </source>
</evidence>
<dbReference type="Gene3D" id="3.50.30.50">
    <property type="entry name" value="Putative cyclase"/>
    <property type="match status" value="1"/>
</dbReference>
<sequence>MRNIQFDRIVDLSHLITPDIPVWPNDPPVRFTPQASLPADGYYLRSFSLGEHSATHMNAPNSFFASAIGIDGYAPEALVRPAVVIDVQTRVQDNPDYVISLEDIERWEVVHGPVQSGSVVLFHTGWQSRWSEPARYINADDRGLHFPGVGAAASDFLLEQRAIAGVGIDTHGVDPGQETSFACNKRVLGREGIILECLANLDRLPPTGITLVIGVLRLQAGSGSPVSVLAFVG</sequence>
<dbReference type="GO" id="GO:0019441">
    <property type="term" value="P:L-tryptophan catabolic process to kynurenine"/>
    <property type="evidence" value="ECO:0007669"/>
    <property type="project" value="InterPro"/>
</dbReference>
<proteinExistence type="predicted"/>
<gene>
    <name evidence="1" type="ORF">CJU81_04240</name>
</gene>
<organism evidence="1 2">
    <name type="scientific">Pseudomonas fragi</name>
    <dbReference type="NCBI Taxonomy" id="296"/>
    <lineage>
        <taxon>Bacteria</taxon>
        <taxon>Pseudomonadati</taxon>
        <taxon>Pseudomonadota</taxon>
        <taxon>Gammaproteobacteria</taxon>
        <taxon>Pseudomonadales</taxon>
        <taxon>Pseudomonadaceae</taxon>
        <taxon>Pseudomonas</taxon>
    </lineage>
</organism>
<dbReference type="PANTHER" id="PTHR31118">
    <property type="entry name" value="CYCLASE-LIKE PROTEIN 2"/>
    <property type="match status" value="1"/>
</dbReference>
<dbReference type="Proteomes" id="UP000215861">
    <property type="component" value="Unassembled WGS sequence"/>
</dbReference>
<comment type="caution">
    <text evidence="1">The sequence shown here is derived from an EMBL/GenBank/DDBJ whole genome shotgun (WGS) entry which is preliminary data.</text>
</comment>
<dbReference type="OrthoDB" id="7067800at2"/>
<protein>
    <submittedName>
        <fullName evidence="1">Cyclase</fullName>
    </submittedName>
</protein>
<dbReference type="Pfam" id="PF04199">
    <property type="entry name" value="Cyclase"/>
    <property type="match status" value="1"/>
</dbReference>
<dbReference type="EMBL" id="NQKQ01000003">
    <property type="protein sequence ID" value="PAA14690.1"/>
    <property type="molecule type" value="Genomic_DNA"/>
</dbReference>
<evidence type="ECO:0000313" key="1">
    <source>
        <dbReference type="EMBL" id="PAA14690.1"/>
    </source>
</evidence>
<name>A0A267AQ23_PSEFR</name>